<protein>
    <submittedName>
        <fullName evidence="1">Uncharacterized protein</fullName>
    </submittedName>
</protein>
<dbReference type="AlphaFoldDB" id="X0XD38"/>
<comment type="caution">
    <text evidence="1">The sequence shown here is derived from an EMBL/GenBank/DDBJ whole genome shotgun (WGS) entry which is preliminary data.</text>
</comment>
<reference evidence="1" key="1">
    <citation type="journal article" date="2014" name="Front. Microbiol.">
        <title>High frequency of phylogenetically diverse reductive dehalogenase-homologous genes in deep subseafloor sedimentary metagenomes.</title>
        <authorList>
            <person name="Kawai M."/>
            <person name="Futagami T."/>
            <person name="Toyoda A."/>
            <person name="Takaki Y."/>
            <person name="Nishi S."/>
            <person name="Hori S."/>
            <person name="Arai W."/>
            <person name="Tsubouchi T."/>
            <person name="Morono Y."/>
            <person name="Uchiyama I."/>
            <person name="Ito T."/>
            <person name="Fujiyama A."/>
            <person name="Inagaki F."/>
            <person name="Takami H."/>
        </authorList>
    </citation>
    <scope>NUCLEOTIDE SEQUENCE</scope>
    <source>
        <strain evidence="1">Expedition CK06-06</strain>
    </source>
</reference>
<sequence length="34" mass="3626">MGVIVTRQTSSGATSGSGAYTLLEKLSNEMEMEF</sequence>
<proteinExistence type="predicted"/>
<evidence type="ECO:0000313" key="1">
    <source>
        <dbReference type="EMBL" id="GAG22876.1"/>
    </source>
</evidence>
<gene>
    <name evidence="1" type="ORF">S01H1_49512</name>
</gene>
<accession>X0XD38</accession>
<feature type="non-terminal residue" evidence="1">
    <location>
        <position position="34"/>
    </location>
</feature>
<dbReference type="EMBL" id="BARS01031857">
    <property type="protein sequence ID" value="GAG22876.1"/>
    <property type="molecule type" value="Genomic_DNA"/>
</dbReference>
<organism evidence="1">
    <name type="scientific">marine sediment metagenome</name>
    <dbReference type="NCBI Taxonomy" id="412755"/>
    <lineage>
        <taxon>unclassified sequences</taxon>
        <taxon>metagenomes</taxon>
        <taxon>ecological metagenomes</taxon>
    </lineage>
</organism>
<name>X0XD38_9ZZZZ</name>